<dbReference type="InterPro" id="IPR034904">
    <property type="entry name" value="FSCA_dom_sf"/>
</dbReference>
<organism evidence="3 4">
    <name type="scientific">Hominibacterium faecale</name>
    <dbReference type="NCBI Taxonomy" id="2839743"/>
    <lineage>
        <taxon>Bacteria</taxon>
        <taxon>Bacillati</taxon>
        <taxon>Bacillota</taxon>
        <taxon>Clostridia</taxon>
        <taxon>Peptostreptococcales</taxon>
        <taxon>Anaerovoracaceae</taxon>
        <taxon>Hominibacterium</taxon>
    </lineage>
</organism>
<dbReference type="Pfam" id="PF01106">
    <property type="entry name" value="NifU"/>
    <property type="match status" value="1"/>
</dbReference>
<name>A0A9J6QV36_9FIRM</name>
<dbReference type="Proteomes" id="UP001065549">
    <property type="component" value="Unassembled WGS sequence"/>
</dbReference>
<evidence type="ECO:0000259" key="2">
    <source>
        <dbReference type="Pfam" id="PF01106"/>
    </source>
</evidence>
<dbReference type="AlphaFoldDB" id="A0A9J6QV36"/>
<evidence type="ECO:0000313" key="4">
    <source>
        <dbReference type="Proteomes" id="UP001065549"/>
    </source>
</evidence>
<dbReference type="InterPro" id="IPR001075">
    <property type="entry name" value="NIF_FeS_clus_asmbl_NifU_C"/>
</dbReference>
<comment type="function">
    <text evidence="1">May be involved in the formation or repair of [Fe-S] clusters present in iron-sulfur proteins.</text>
</comment>
<protein>
    <submittedName>
        <fullName evidence="3">NifU family protein</fullName>
    </submittedName>
</protein>
<proteinExistence type="predicted"/>
<dbReference type="GO" id="GO:0005506">
    <property type="term" value="F:iron ion binding"/>
    <property type="evidence" value="ECO:0007669"/>
    <property type="project" value="InterPro"/>
</dbReference>
<dbReference type="GO" id="GO:0016226">
    <property type="term" value="P:iron-sulfur cluster assembly"/>
    <property type="evidence" value="ECO:0007669"/>
    <property type="project" value="InterPro"/>
</dbReference>
<evidence type="ECO:0000313" key="3">
    <source>
        <dbReference type="EMBL" id="MCU7377774.1"/>
    </source>
</evidence>
<dbReference type="EMBL" id="JAOSHN010000002">
    <property type="protein sequence ID" value="MCU7377774.1"/>
    <property type="molecule type" value="Genomic_DNA"/>
</dbReference>
<accession>A0A9J6QV36</accession>
<sequence>MEEQIQKVLKEKVDPVLAAHYGGAKLTGFENNIAKVRLTGACASCPSAQYTIEDVVKSIVMENCEGVEDVILDTSVSEDLIDMAKKLLRK</sequence>
<gene>
    <name evidence="3" type="ORF">OBO34_05315</name>
</gene>
<dbReference type="Gene3D" id="3.30.300.130">
    <property type="entry name" value="Fe-S cluster assembly (FSCA)"/>
    <property type="match status" value="1"/>
</dbReference>
<comment type="caution">
    <text evidence="3">The sequence shown here is derived from an EMBL/GenBank/DDBJ whole genome shotgun (WGS) entry which is preliminary data.</text>
</comment>
<keyword evidence="4" id="KW-1185">Reference proteome</keyword>
<feature type="domain" description="NIF system FeS cluster assembly NifU C-terminal" evidence="2">
    <location>
        <begin position="5"/>
        <end position="71"/>
    </location>
</feature>
<dbReference type="RefSeq" id="WP_227755236.1">
    <property type="nucleotide sequence ID" value="NZ_JAJAGH010000004.1"/>
</dbReference>
<reference evidence="3" key="1">
    <citation type="submission" date="2022-09" db="EMBL/GenBank/DDBJ databases">
        <title>Culturomic study of gut microbiota in children with autism spectrum disorder.</title>
        <authorList>
            <person name="Efimov B.A."/>
            <person name="Chaplin A.V."/>
            <person name="Sokolova S.R."/>
            <person name="Pikina A.P."/>
            <person name="Korzhanova M."/>
            <person name="Belova V."/>
            <person name="Korostin D."/>
        </authorList>
    </citation>
    <scope>NUCLEOTIDE SEQUENCE</scope>
    <source>
        <strain evidence="3">ASD5510</strain>
    </source>
</reference>
<dbReference type="GO" id="GO:0051536">
    <property type="term" value="F:iron-sulfur cluster binding"/>
    <property type="evidence" value="ECO:0007669"/>
    <property type="project" value="InterPro"/>
</dbReference>
<dbReference type="SUPFAM" id="SSF117916">
    <property type="entry name" value="Fe-S cluster assembly (FSCA) domain-like"/>
    <property type="match status" value="1"/>
</dbReference>
<evidence type="ECO:0000256" key="1">
    <source>
        <dbReference type="ARBA" id="ARBA00049958"/>
    </source>
</evidence>